<sequence length="439" mass="50888">MIKHNKKRAATTLRILLLLLAFKITMVQAQESIIKPQVVKTQADKDWDVLQQTMYSLGTEYQKAVDLGYIEMRKYEDKIYKNRSRLAKAFWDNYPEDERRDKALYLFFNAYAEPHFLPDIVSDSILALIENTSRGRGYKTRLKPVDYSSMKLWRETGDAMVESILNSNASIERKELASLQLISRELRYAIKLGNALPKNKIEAEYWNNLEIHHYKHICLLLEDHINKYADLEQAAHHIKSILNLLKNFSPSASASYWKYFYRVTGNDHPKSNQLGIKVLHEIAKENVGAIELLKKIDYTKPLEMEFIAMDGSKINLVNMRGKVILIDFWATNCAPCIKEMPHVRAMYDKYRDVGFEVIGIAADSDDAKERVENILKKTNVNWPQRLDGGTDALVSYHALYKINVLPTVWLLNKDGIIVDRNARGERLEMLILKYLDLEK</sequence>
<evidence type="ECO:0000256" key="1">
    <source>
        <dbReference type="SAM" id="SignalP"/>
    </source>
</evidence>
<keyword evidence="1" id="KW-0732">Signal</keyword>
<dbReference type="RefSeq" id="WP_169676906.1">
    <property type="nucleotide sequence ID" value="NZ_JABBHF010000015.1"/>
</dbReference>
<evidence type="ECO:0000259" key="2">
    <source>
        <dbReference type="PROSITE" id="PS51352"/>
    </source>
</evidence>
<dbReference type="EMBL" id="JABBHF010000015">
    <property type="protein sequence ID" value="NMH89698.1"/>
    <property type="molecule type" value="Genomic_DNA"/>
</dbReference>
<dbReference type="InterPro" id="IPR000866">
    <property type="entry name" value="AhpC/TSA"/>
</dbReference>
<evidence type="ECO:0000313" key="4">
    <source>
        <dbReference type="Proteomes" id="UP000746690"/>
    </source>
</evidence>
<dbReference type="SUPFAM" id="SSF52833">
    <property type="entry name" value="Thioredoxin-like"/>
    <property type="match status" value="1"/>
</dbReference>
<dbReference type="CDD" id="cd02966">
    <property type="entry name" value="TlpA_like_family"/>
    <property type="match status" value="1"/>
</dbReference>
<proteinExistence type="predicted"/>
<gene>
    <name evidence="3" type="ORF">HHX25_19480</name>
</gene>
<organism evidence="3 4">
    <name type="scientific">Flavivirga algicola</name>
    <dbReference type="NCBI Taxonomy" id="2729136"/>
    <lineage>
        <taxon>Bacteria</taxon>
        <taxon>Pseudomonadati</taxon>
        <taxon>Bacteroidota</taxon>
        <taxon>Flavobacteriia</taxon>
        <taxon>Flavobacteriales</taxon>
        <taxon>Flavobacteriaceae</taxon>
        <taxon>Flavivirga</taxon>
    </lineage>
</organism>
<dbReference type="InterPro" id="IPR036249">
    <property type="entry name" value="Thioredoxin-like_sf"/>
</dbReference>
<keyword evidence="4" id="KW-1185">Reference proteome</keyword>
<dbReference type="PANTHER" id="PTHR42852">
    <property type="entry name" value="THIOL:DISULFIDE INTERCHANGE PROTEIN DSBE"/>
    <property type="match status" value="1"/>
</dbReference>
<dbReference type="InterPro" id="IPR013766">
    <property type="entry name" value="Thioredoxin_domain"/>
</dbReference>
<dbReference type="Gene3D" id="3.40.30.10">
    <property type="entry name" value="Glutaredoxin"/>
    <property type="match status" value="1"/>
</dbReference>
<dbReference type="Proteomes" id="UP000746690">
    <property type="component" value="Unassembled WGS sequence"/>
</dbReference>
<dbReference type="InterPro" id="IPR050553">
    <property type="entry name" value="Thioredoxin_ResA/DsbE_sf"/>
</dbReference>
<reference evidence="3 4" key="1">
    <citation type="submission" date="2020-04" db="EMBL/GenBank/DDBJ databases">
        <title>A Flavivirga sp. nov.</title>
        <authorList>
            <person name="Sun X."/>
        </authorList>
    </citation>
    <scope>NUCLEOTIDE SEQUENCE [LARGE SCALE GENOMIC DNA]</scope>
    <source>
        <strain evidence="3 4">Y03</strain>
    </source>
</reference>
<protein>
    <submittedName>
        <fullName evidence="3">TlpA family protein disulfide reductase</fullName>
    </submittedName>
</protein>
<dbReference type="PROSITE" id="PS51352">
    <property type="entry name" value="THIOREDOXIN_2"/>
    <property type="match status" value="1"/>
</dbReference>
<feature type="signal peptide" evidence="1">
    <location>
        <begin position="1"/>
        <end position="29"/>
    </location>
</feature>
<accession>A0ABX1S3Q6</accession>
<comment type="caution">
    <text evidence="3">The sequence shown here is derived from an EMBL/GenBank/DDBJ whole genome shotgun (WGS) entry which is preliminary data.</text>
</comment>
<feature type="chain" id="PRO_5047150911" evidence="1">
    <location>
        <begin position="30"/>
        <end position="439"/>
    </location>
</feature>
<evidence type="ECO:0000313" key="3">
    <source>
        <dbReference type="EMBL" id="NMH89698.1"/>
    </source>
</evidence>
<name>A0ABX1S3Q6_9FLAO</name>
<feature type="domain" description="Thioredoxin" evidence="2">
    <location>
        <begin position="293"/>
        <end position="439"/>
    </location>
</feature>
<dbReference type="Pfam" id="PF00578">
    <property type="entry name" value="AhpC-TSA"/>
    <property type="match status" value="1"/>
</dbReference>
<dbReference type="PANTHER" id="PTHR42852:SF13">
    <property type="entry name" value="PROTEIN DIPZ"/>
    <property type="match status" value="1"/>
</dbReference>